<proteinExistence type="predicted"/>
<organism evidence="2 3">
    <name type="scientific">Gordonia jinghuaiqii</name>
    <dbReference type="NCBI Taxonomy" id="2758710"/>
    <lineage>
        <taxon>Bacteria</taxon>
        <taxon>Bacillati</taxon>
        <taxon>Actinomycetota</taxon>
        <taxon>Actinomycetes</taxon>
        <taxon>Mycobacteriales</taxon>
        <taxon>Gordoniaceae</taxon>
        <taxon>Gordonia</taxon>
    </lineage>
</organism>
<evidence type="ECO:0008006" key="4">
    <source>
        <dbReference type="Google" id="ProtNLM"/>
    </source>
</evidence>
<evidence type="ECO:0000313" key="2">
    <source>
        <dbReference type="EMBL" id="QMS99956.1"/>
    </source>
</evidence>
<dbReference type="KEGG" id="gji:H1R19_13335"/>
<accession>A0A7D7LRQ5</accession>
<dbReference type="EMBL" id="CP059491">
    <property type="protein sequence ID" value="QMS99956.1"/>
    <property type="molecule type" value="Genomic_DNA"/>
</dbReference>
<dbReference type="Proteomes" id="UP000515663">
    <property type="component" value="Chromosome"/>
</dbReference>
<keyword evidence="1" id="KW-1133">Transmembrane helix</keyword>
<evidence type="ECO:0000256" key="1">
    <source>
        <dbReference type="SAM" id="Phobius"/>
    </source>
</evidence>
<protein>
    <recommendedName>
        <fullName evidence="4">DUF3093 domain-containing protein</fullName>
    </recommendedName>
</protein>
<evidence type="ECO:0000313" key="3">
    <source>
        <dbReference type="Proteomes" id="UP000515663"/>
    </source>
</evidence>
<feature type="transmembrane region" description="Helical" evidence="1">
    <location>
        <begin position="42"/>
        <end position="61"/>
    </location>
</feature>
<feature type="transmembrane region" description="Helical" evidence="1">
    <location>
        <begin position="18"/>
        <end position="36"/>
    </location>
</feature>
<keyword evidence="1" id="KW-0812">Transmembrane</keyword>
<dbReference type="AlphaFoldDB" id="A0A7D7LRQ5"/>
<name>A0A7D7LRQ5_9ACTN</name>
<reference evidence="3" key="1">
    <citation type="submission" date="2020-07" db="EMBL/GenBank/DDBJ databases">
        <title>novel species isolated from the respiratory tract of Marmot.</title>
        <authorList>
            <person name="Zhang G."/>
        </authorList>
    </citation>
    <scope>NUCLEOTIDE SEQUENCE [LARGE SCALE GENOMIC DNA]</scope>
    <source>
        <strain evidence="3">686</strain>
    </source>
</reference>
<keyword evidence="1" id="KW-0472">Membrane</keyword>
<gene>
    <name evidence="2" type="ORF">H1R19_13335</name>
</gene>
<sequence>MACRTEYLTGRHHHSATIAWLAMVGGLGALVGLNVAGVDGLVTSAVVFALVVVSLGSAAYGRLGERGAVLLTVDDDTVYFGNEDTTLISYPLESLVKVTVGGPSDTTSDMAGGSERHLTVAGQKYLKLTFSPRRAAHRFAFR</sequence>
<dbReference type="RefSeq" id="WP_219849286.1">
    <property type="nucleotide sequence ID" value="NZ_CP059491.1"/>
</dbReference>
<keyword evidence="3" id="KW-1185">Reference proteome</keyword>